<evidence type="ECO:0000313" key="1">
    <source>
        <dbReference type="Proteomes" id="UP000025227"/>
    </source>
</evidence>
<dbReference type="Proteomes" id="UP000025227">
    <property type="component" value="Unplaced"/>
</dbReference>
<reference evidence="2" key="1">
    <citation type="submission" date="2020-12" db="UniProtKB">
        <authorList>
            <consortium name="WormBaseParasite"/>
        </authorList>
    </citation>
    <scope>IDENTIFICATION</scope>
    <source>
        <strain evidence="2">MHco3</strain>
    </source>
</reference>
<dbReference type="AlphaFoldDB" id="A0A7I5E5S5"/>
<organism evidence="1 2">
    <name type="scientific">Haemonchus contortus</name>
    <name type="common">Barber pole worm</name>
    <dbReference type="NCBI Taxonomy" id="6289"/>
    <lineage>
        <taxon>Eukaryota</taxon>
        <taxon>Metazoa</taxon>
        <taxon>Ecdysozoa</taxon>
        <taxon>Nematoda</taxon>
        <taxon>Chromadorea</taxon>
        <taxon>Rhabditida</taxon>
        <taxon>Rhabditina</taxon>
        <taxon>Rhabditomorpha</taxon>
        <taxon>Strongyloidea</taxon>
        <taxon>Trichostrongylidae</taxon>
        <taxon>Haemonchus</taxon>
    </lineage>
</organism>
<evidence type="ECO:0000313" key="2">
    <source>
        <dbReference type="WBParaSite" id="HCON_00014760-00001"/>
    </source>
</evidence>
<protein>
    <submittedName>
        <fullName evidence="2">Uncharacterized protein</fullName>
    </submittedName>
</protein>
<sequence length="125" mass="14215">MFAWVAHHIQWCHTIVHLIPHICTYLGELIPISNNSNAVFKRRKRCAWAAVGSNKEMALLVPNKKIRADYGLDGVARTLLSIRDRREEEINAIATRGQKALEWTLLNMSCGEQRSRNLCSKGPYA</sequence>
<name>A0A7I5E5S5_HAECO</name>
<dbReference type="WBParaSite" id="HCON_00014760-00001">
    <property type="protein sequence ID" value="HCON_00014760-00001"/>
    <property type="gene ID" value="HCON_00014760"/>
</dbReference>
<proteinExistence type="predicted"/>
<keyword evidence="1" id="KW-1185">Reference proteome</keyword>
<accession>A0A7I5E5S5</accession>